<feature type="compositionally biased region" description="Low complexity" evidence="1">
    <location>
        <begin position="115"/>
        <end position="139"/>
    </location>
</feature>
<dbReference type="PANTHER" id="PTHR33257">
    <property type="entry name" value="OS05G0165500 PROTEIN"/>
    <property type="match status" value="1"/>
</dbReference>
<protein>
    <submittedName>
        <fullName evidence="2">Uncharacterized protein</fullName>
    </submittedName>
</protein>
<keyword evidence="3" id="KW-1185">Reference proteome</keyword>
<organism evidence="2 3">
    <name type="scientific">Citrus sinensis</name>
    <name type="common">Sweet orange</name>
    <name type="synonym">Citrus aurantium var. sinensis</name>
    <dbReference type="NCBI Taxonomy" id="2711"/>
    <lineage>
        <taxon>Eukaryota</taxon>
        <taxon>Viridiplantae</taxon>
        <taxon>Streptophyta</taxon>
        <taxon>Embryophyta</taxon>
        <taxon>Tracheophyta</taxon>
        <taxon>Spermatophyta</taxon>
        <taxon>Magnoliopsida</taxon>
        <taxon>eudicotyledons</taxon>
        <taxon>Gunneridae</taxon>
        <taxon>Pentapetalae</taxon>
        <taxon>rosids</taxon>
        <taxon>malvids</taxon>
        <taxon>Sapindales</taxon>
        <taxon>Rutaceae</taxon>
        <taxon>Aurantioideae</taxon>
        <taxon>Citrus</taxon>
    </lineage>
</organism>
<sequence>MRTSRADPPKKLPQINDGHKITRRLTREISISHGLLMEDYYYHEGASVSVPFRWESEPGTPKIRYRDSPLPPLTPPPSYSYNSSNPPIGKNPKKSSLLGTVFTKRATRKTNNVNPSSPLSSSSSSASSSRSSSYSVPSSPMIKASNFRARYEISSPRLSCDSRARYDEEEHDEYGSSSNASPALCSSRGANARPRGLYSYLIKVLMLKNSQ</sequence>
<dbReference type="EMBL" id="KK785101">
    <property type="protein sequence ID" value="KDO49765.1"/>
    <property type="molecule type" value="Genomic_DNA"/>
</dbReference>
<feature type="compositionally biased region" description="Pro residues" evidence="1">
    <location>
        <begin position="69"/>
        <end position="78"/>
    </location>
</feature>
<reference evidence="2 3" key="1">
    <citation type="submission" date="2014-04" db="EMBL/GenBank/DDBJ databases">
        <authorList>
            <consortium name="International Citrus Genome Consortium"/>
            <person name="Gmitter F."/>
            <person name="Chen C."/>
            <person name="Farmerie W."/>
            <person name="Harkins T."/>
            <person name="Desany B."/>
            <person name="Mohiuddin M."/>
            <person name="Kodira C."/>
            <person name="Borodovsky M."/>
            <person name="Lomsadze A."/>
            <person name="Burns P."/>
            <person name="Jenkins J."/>
            <person name="Prochnik S."/>
            <person name="Shu S."/>
            <person name="Chapman J."/>
            <person name="Pitluck S."/>
            <person name="Schmutz J."/>
            <person name="Rokhsar D."/>
        </authorList>
    </citation>
    <scope>NUCLEOTIDE SEQUENCE</scope>
</reference>
<feature type="region of interest" description="Disordered" evidence="1">
    <location>
        <begin position="60"/>
        <end position="139"/>
    </location>
</feature>
<name>A0A067E7D5_CITSI</name>
<dbReference type="Proteomes" id="UP000027120">
    <property type="component" value="Unassembled WGS sequence"/>
</dbReference>
<evidence type="ECO:0000313" key="3">
    <source>
        <dbReference type="Proteomes" id="UP000027120"/>
    </source>
</evidence>
<dbReference type="PANTHER" id="PTHR33257:SF58">
    <property type="entry name" value="REJ DOMAIN-CONTAINING PROTEIN"/>
    <property type="match status" value="1"/>
</dbReference>
<dbReference type="STRING" id="2711.A0A067E7D5"/>
<evidence type="ECO:0000313" key="2">
    <source>
        <dbReference type="EMBL" id="KDO49765.1"/>
    </source>
</evidence>
<gene>
    <name evidence="2" type="ORF">CISIN_1g044096mg</name>
</gene>
<accession>A0A067E7D5</accession>
<evidence type="ECO:0000256" key="1">
    <source>
        <dbReference type="SAM" id="MobiDB-lite"/>
    </source>
</evidence>
<dbReference type="AlphaFoldDB" id="A0A067E7D5"/>
<proteinExistence type="predicted"/>